<dbReference type="AlphaFoldDB" id="A0A4C1WMD8"/>
<comment type="caution">
    <text evidence="2">The sequence shown here is derived from an EMBL/GenBank/DDBJ whole genome shotgun (WGS) entry which is preliminary data.</text>
</comment>
<evidence type="ECO:0000313" key="2">
    <source>
        <dbReference type="EMBL" id="GBP52010.1"/>
    </source>
</evidence>
<sequence>MSMALRPSHFKKENNHPNEPEDEQRKYHKSEARAHADPGGHQKRVGKRSVKQNPRVHWPCGASARTSNLYGDSRVDVYRPTSSSFVRFVPDRRPRSRNGTEHRHDFISRNLEAIIEAARAAAASDSPRARPSGARSGWRSSDIDHHGRTARSEAPPGPPTRSPAAPVLRPGRGLPHGRRLSRRGGRMNSSRRQRTLPVSDRPPAQIDATTNSILTIAVDFARRAGTASDLPVSCRLGSGPPPR</sequence>
<feature type="compositionally biased region" description="Basic residues" evidence="1">
    <location>
        <begin position="41"/>
        <end position="50"/>
    </location>
</feature>
<protein>
    <submittedName>
        <fullName evidence="2">Uncharacterized protein</fullName>
    </submittedName>
</protein>
<reference evidence="2 3" key="1">
    <citation type="journal article" date="2019" name="Commun. Biol.">
        <title>The bagworm genome reveals a unique fibroin gene that provides high tensile strength.</title>
        <authorList>
            <person name="Kono N."/>
            <person name="Nakamura H."/>
            <person name="Ohtoshi R."/>
            <person name="Tomita M."/>
            <person name="Numata K."/>
            <person name="Arakawa K."/>
        </authorList>
    </citation>
    <scope>NUCLEOTIDE SEQUENCE [LARGE SCALE GENOMIC DNA]</scope>
</reference>
<feature type="region of interest" description="Disordered" evidence="1">
    <location>
        <begin position="120"/>
        <end position="210"/>
    </location>
</feature>
<feature type="compositionally biased region" description="Low complexity" evidence="1">
    <location>
        <begin position="120"/>
        <end position="137"/>
    </location>
</feature>
<feature type="compositionally biased region" description="Basic and acidic residues" evidence="1">
    <location>
        <begin position="141"/>
        <end position="151"/>
    </location>
</feature>
<gene>
    <name evidence="2" type="ORF">EVAR_45860_1</name>
</gene>
<evidence type="ECO:0000313" key="3">
    <source>
        <dbReference type="Proteomes" id="UP000299102"/>
    </source>
</evidence>
<feature type="compositionally biased region" description="Low complexity" evidence="1">
    <location>
        <begin position="162"/>
        <end position="173"/>
    </location>
</feature>
<dbReference type="Proteomes" id="UP000299102">
    <property type="component" value="Unassembled WGS sequence"/>
</dbReference>
<organism evidence="2 3">
    <name type="scientific">Eumeta variegata</name>
    <name type="common">Bagworm moth</name>
    <name type="synonym">Eumeta japonica</name>
    <dbReference type="NCBI Taxonomy" id="151549"/>
    <lineage>
        <taxon>Eukaryota</taxon>
        <taxon>Metazoa</taxon>
        <taxon>Ecdysozoa</taxon>
        <taxon>Arthropoda</taxon>
        <taxon>Hexapoda</taxon>
        <taxon>Insecta</taxon>
        <taxon>Pterygota</taxon>
        <taxon>Neoptera</taxon>
        <taxon>Endopterygota</taxon>
        <taxon>Lepidoptera</taxon>
        <taxon>Glossata</taxon>
        <taxon>Ditrysia</taxon>
        <taxon>Tineoidea</taxon>
        <taxon>Psychidae</taxon>
        <taxon>Oiketicinae</taxon>
        <taxon>Eumeta</taxon>
    </lineage>
</organism>
<evidence type="ECO:0000256" key="1">
    <source>
        <dbReference type="SAM" id="MobiDB-lite"/>
    </source>
</evidence>
<name>A0A4C1WMD8_EUMVA</name>
<feature type="region of interest" description="Disordered" evidence="1">
    <location>
        <begin position="224"/>
        <end position="243"/>
    </location>
</feature>
<feature type="region of interest" description="Disordered" evidence="1">
    <location>
        <begin position="1"/>
        <end position="75"/>
    </location>
</feature>
<feature type="compositionally biased region" description="Basic residues" evidence="1">
    <location>
        <begin position="175"/>
        <end position="194"/>
    </location>
</feature>
<proteinExistence type="predicted"/>
<accession>A0A4C1WMD8</accession>
<dbReference type="EMBL" id="BGZK01000593">
    <property type="protein sequence ID" value="GBP52010.1"/>
    <property type="molecule type" value="Genomic_DNA"/>
</dbReference>
<keyword evidence="3" id="KW-1185">Reference proteome</keyword>
<feature type="compositionally biased region" description="Basic and acidic residues" evidence="1">
    <location>
        <begin position="10"/>
        <end position="40"/>
    </location>
</feature>